<protein>
    <submittedName>
        <fullName evidence="7">Membrane protein</fullName>
    </submittedName>
</protein>
<dbReference type="GO" id="GO:0016020">
    <property type="term" value="C:membrane"/>
    <property type="evidence" value="ECO:0007669"/>
    <property type="project" value="UniProtKB-SubCell"/>
</dbReference>
<gene>
    <name evidence="7" type="ORF">SY84_06640</name>
</gene>
<name>A0A0F7JN90_9DEIO</name>
<evidence type="ECO:0000256" key="3">
    <source>
        <dbReference type="ARBA" id="ARBA00022692"/>
    </source>
</evidence>
<feature type="transmembrane region" description="Helical" evidence="6">
    <location>
        <begin position="233"/>
        <end position="257"/>
    </location>
</feature>
<dbReference type="KEGG" id="dch:SY84_06640"/>
<evidence type="ECO:0000256" key="4">
    <source>
        <dbReference type="ARBA" id="ARBA00022989"/>
    </source>
</evidence>
<feature type="transmembrane region" description="Helical" evidence="6">
    <location>
        <begin position="26"/>
        <end position="48"/>
    </location>
</feature>
<keyword evidence="8" id="KW-1185">Reference proteome</keyword>
<reference evidence="7 8" key="1">
    <citation type="submission" date="2015-01" db="EMBL/GenBank/DDBJ databases">
        <title>Deinococcus soli/N5/whole genome sequencing.</title>
        <authorList>
            <person name="Kim M.K."/>
            <person name="Srinivasan S."/>
            <person name="Lee J.-J."/>
        </authorList>
    </citation>
    <scope>NUCLEOTIDE SEQUENCE [LARGE SCALE GENOMIC DNA]</scope>
    <source>
        <strain evidence="7 8">N5</strain>
    </source>
</reference>
<evidence type="ECO:0000256" key="5">
    <source>
        <dbReference type="ARBA" id="ARBA00023136"/>
    </source>
</evidence>
<dbReference type="Proteomes" id="UP000034024">
    <property type="component" value="Chromosome"/>
</dbReference>
<feature type="transmembrane region" description="Helical" evidence="6">
    <location>
        <begin position="320"/>
        <end position="339"/>
    </location>
</feature>
<evidence type="ECO:0000313" key="8">
    <source>
        <dbReference type="Proteomes" id="UP000034024"/>
    </source>
</evidence>
<dbReference type="PANTHER" id="PTHR30238">
    <property type="entry name" value="MEMBRANE BOUND PREDICTED REDOX MODULATOR"/>
    <property type="match status" value="1"/>
</dbReference>
<feature type="transmembrane region" description="Helical" evidence="6">
    <location>
        <begin position="108"/>
        <end position="127"/>
    </location>
</feature>
<dbReference type="InterPro" id="IPR022369">
    <property type="entry name" value="Integral_membrane_TerC_rswitch"/>
</dbReference>
<sequence length="349" mass="38449">MEPRRTGGPRRFPVEILMTPWLGTPAWMWLLFLTVVAALLAFDLGVLTRRRARRAAAQGEEQTISVASSLKLSAFYIVLALMFGAWIWSTLGAESGMAYLTGFAVEKALALDNVFVISIIFAALAIPRHLQHRVLFWGILGVIVLRGIMIGLGAALVTQFDWIMWIFGAFLLLTGVKLLFTKGGHDQAPDLERHPVVRALRRVMPISPRLDGQKFLTRQPDVQGRVRVHATPLLLALLMVEFADLVFAVDSIPAIFAITQDPFIVYTSNIFAILGLRALYFALDALIHRFSALKPALALVLVFIGGKIFYNQFYGKLDPAISLGVTLAILAGGVLVSLWRTRNAAQAAD</sequence>
<comment type="subcellular location">
    <subcellularLocation>
        <location evidence="1">Membrane</location>
        <topology evidence="1">Multi-pass membrane protein</topology>
    </subcellularLocation>
</comment>
<evidence type="ECO:0000256" key="6">
    <source>
        <dbReference type="SAM" id="Phobius"/>
    </source>
</evidence>
<feature type="transmembrane region" description="Helical" evidence="6">
    <location>
        <begin position="69"/>
        <end position="88"/>
    </location>
</feature>
<feature type="transmembrane region" description="Helical" evidence="6">
    <location>
        <begin position="295"/>
        <end position="314"/>
    </location>
</feature>
<feature type="transmembrane region" description="Helical" evidence="6">
    <location>
        <begin position="162"/>
        <end position="180"/>
    </location>
</feature>
<dbReference type="PANTHER" id="PTHR30238:SF0">
    <property type="entry name" value="THYLAKOID MEMBRANE PROTEIN TERC, CHLOROPLASTIC"/>
    <property type="match status" value="1"/>
</dbReference>
<dbReference type="InterPro" id="IPR005496">
    <property type="entry name" value="Integral_membrane_TerC"/>
</dbReference>
<dbReference type="AlphaFoldDB" id="A0A0F7JN90"/>
<keyword evidence="5 6" id="KW-0472">Membrane</keyword>
<evidence type="ECO:0000256" key="1">
    <source>
        <dbReference type="ARBA" id="ARBA00004141"/>
    </source>
</evidence>
<evidence type="ECO:0000256" key="2">
    <source>
        <dbReference type="ARBA" id="ARBA00007511"/>
    </source>
</evidence>
<proteinExistence type="inferred from homology"/>
<dbReference type="NCBIfam" id="TIGR03718">
    <property type="entry name" value="R_switched_Alx"/>
    <property type="match status" value="1"/>
</dbReference>
<evidence type="ECO:0000313" key="7">
    <source>
        <dbReference type="EMBL" id="AKH16784.1"/>
    </source>
</evidence>
<accession>A0A0F7JN90</accession>
<dbReference type="Pfam" id="PF03741">
    <property type="entry name" value="TerC"/>
    <property type="match status" value="1"/>
</dbReference>
<organism evidence="7 8">
    <name type="scientific">Deinococcus soli</name>
    <name type="common">ex Cha et al. 2016</name>
    <dbReference type="NCBI Taxonomy" id="1309411"/>
    <lineage>
        <taxon>Bacteria</taxon>
        <taxon>Thermotogati</taxon>
        <taxon>Deinococcota</taxon>
        <taxon>Deinococci</taxon>
        <taxon>Deinococcales</taxon>
        <taxon>Deinococcaceae</taxon>
        <taxon>Deinococcus</taxon>
    </lineage>
</organism>
<keyword evidence="4 6" id="KW-1133">Transmembrane helix</keyword>
<dbReference type="EMBL" id="CP011389">
    <property type="protein sequence ID" value="AKH16784.1"/>
    <property type="molecule type" value="Genomic_DNA"/>
</dbReference>
<feature type="transmembrane region" description="Helical" evidence="6">
    <location>
        <begin position="134"/>
        <end position="156"/>
    </location>
</feature>
<keyword evidence="3 6" id="KW-0812">Transmembrane</keyword>
<dbReference type="PATRIC" id="fig|1309411.5.peg.1354"/>
<feature type="transmembrane region" description="Helical" evidence="6">
    <location>
        <begin position="263"/>
        <end position="283"/>
    </location>
</feature>
<comment type="similarity">
    <text evidence="2">Belongs to the TerC family.</text>
</comment>